<gene>
    <name evidence="2" type="ORF">PVAP13_4KG361220</name>
</gene>
<reference evidence="2" key="1">
    <citation type="submission" date="2020-05" db="EMBL/GenBank/DDBJ databases">
        <title>WGS assembly of Panicum virgatum.</title>
        <authorList>
            <person name="Lovell J.T."/>
            <person name="Jenkins J."/>
            <person name="Shu S."/>
            <person name="Juenger T.E."/>
            <person name="Schmutz J."/>
        </authorList>
    </citation>
    <scope>NUCLEOTIDE SEQUENCE</scope>
    <source>
        <strain evidence="2">AP13</strain>
    </source>
</reference>
<organism evidence="2 3">
    <name type="scientific">Panicum virgatum</name>
    <name type="common">Blackwell switchgrass</name>
    <dbReference type="NCBI Taxonomy" id="38727"/>
    <lineage>
        <taxon>Eukaryota</taxon>
        <taxon>Viridiplantae</taxon>
        <taxon>Streptophyta</taxon>
        <taxon>Embryophyta</taxon>
        <taxon>Tracheophyta</taxon>
        <taxon>Spermatophyta</taxon>
        <taxon>Magnoliopsida</taxon>
        <taxon>Liliopsida</taxon>
        <taxon>Poales</taxon>
        <taxon>Poaceae</taxon>
        <taxon>PACMAD clade</taxon>
        <taxon>Panicoideae</taxon>
        <taxon>Panicodae</taxon>
        <taxon>Paniceae</taxon>
        <taxon>Panicinae</taxon>
        <taxon>Panicum</taxon>
        <taxon>Panicum sect. Hiantes</taxon>
    </lineage>
</organism>
<feature type="region of interest" description="Disordered" evidence="1">
    <location>
        <begin position="63"/>
        <end position="116"/>
    </location>
</feature>
<dbReference type="EMBL" id="CM029043">
    <property type="protein sequence ID" value="KAG2611468.1"/>
    <property type="molecule type" value="Genomic_DNA"/>
</dbReference>
<evidence type="ECO:0000256" key="1">
    <source>
        <dbReference type="SAM" id="MobiDB-lite"/>
    </source>
</evidence>
<dbReference type="AlphaFoldDB" id="A0A8T0TP34"/>
<feature type="compositionally biased region" description="Low complexity" evidence="1">
    <location>
        <begin position="196"/>
        <end position="217"/>
    </location>
</feature>
<feature type="region of interest" description="Disordered" evidence="1">
    <location>
        <begin position="137"/>
        <end position="217"/>
    </location>
</feature>
<proteinExistence type="predicted"/>
<accession>A0A8T0TP34</accession>
<feature type="compositionally biased region" description="Pro residues" evidence="1">
    <location>
        <begin position="152"/>
        <end position="168"/>
    </location>
</feature>
<name>A0A8T0TP34_PANVG</name>
<dbReference type="Proteomes" id="UP000823388">
    <property type="component" value="Chromosome 4K"/>
</dbReference>
<feature type="compositionally biased region" description="Basic residues" evidence="1">
    <location>
        <begin position="63"/>
        <end position="72"/>
    </location>
</feature>
<keyword evidence="3" id="KW-1185">Reference proteome</keyword>
<comment type="caution">
    <text evidence="2">The sequence shown here is derived from an EMBL/GenBank/DDBJ whole genome shotgun (WGS) entry which is preliminary data.</text>
</comment>
<evidence type="ECO:0000313" key="3">
    <source>
        <dbReference type="Proteomes" id="UP000823388"/>
    </source>
</evidence>
<evidence type="ECO:0000313" key="2">
    <source>
        <dbReference type="EMBL" id="KAG2611468.1"/>
    </source>
</evidence>
<protein>
    <submittedName>
        <fullName evidence="2">Uncharacterized protein</fullName>
    </submittedName>
</protein>
<sequence length="230" mass="25006">MLLHGVVTSRFHYYHGVSVSSSHPQFSTACAPAARRIHSRPQRPIPARPSSAAEVVTPARRCRRRPRGRVGRRLREGGGPRQAVGAGREKRRAARSAGVRACGPRGEHGSAPGGGLPASFRSCLACRRRPLWIPAWKRNPGCRRLPEHAPGRPLPPPSLAGPESPPSVRPSLGARVLEKASVRTRGCKRRRRRSPDSAATSEESSSARSALRPAQLRSQSHPLVFDEIIL</sequence>